<dbReference type="PANTHER" id="PTHR11444:SF1">
    <property type="entry name" value="FUMARATE HYDRATASE, MITOCHONDRIAL"/>
    <property type="match status" value="1"/>
</dbReference>
<dbReference type="Pfam" id="PF00206">
    <property type="entry name" value="Lyase_1"/>
    <property type="match status" value="1"/>
</dbReference>
<dbReference type="PANTHER" id="PTHR11444">
    <property type="entry name" value="ASPARTATEAMMONIA/ARGININOSUCCINATE/ADENYLOSUCCINATE LYASE"/>
    <property type="match status" value="1"/>
</dbReference>
<dbReference type="GO" id="GO:0006106">
    <property type="term" value="P:fumarate metabolic process"/>
    <property type="evidence" value="ECO:0007669"/>
    <property type="project" value="InterPro"/>
</dbReference>
<name>A4NYC4_HAEIF</name>
<evidence type="ECO:0000313" key="3">
    <source>
        <dbReference type="Proteomes" id="UP000005596"/>
    </source>
</evidence>
<keyword evidence="2" id="KW-0456">Lyase</keyword>
<accession>A4NYC4</accession>
<evidence type="ECO:0000313" key="2">
    <source>
        <dbReference type="EMBL" id="EDK13835.1"/>
    </source>
</evidence>
<dbReference type="InterPro" id="IPR022761">
    <property type="entry name" value="Fumarate_lyase_N"/>
</dbReference>
<evidence type="ECO:0000259" key="1">
    <source>
        <dbReference type="Pfam" id="PF00206"/>
    </source>
</evidence>
<dbReference type="AlphaFoldDB" id="A4NYC4"/>
<dbReference type="Gene3D" id="1.10.275.10">
    <property type="entry name" value="Fumarase/aspartase (N-terminal domain)"/>
    <property type="match status" value="1"/>
</dbReference>
<dbReference type="GO" id="GO:0004333">
    <property type="term" value="F:fumarate hydratase activity"/>
    <property type="evidence" value="ECO:0007669"/>
    <property type="project" value="UniProtKB-EC"/>
</dbReference>
<gene>
    <name evidence="2" type="primary">fumC</name>
    <name evidence="2" type="ORF">CGSHiR3021_05002</name>
</gene>
<sequence length="139" mass="15742">MNVNEVVANRAHVINGGKLGEKSIIHPNDDVNKSQSSNDTFPTAMHIAAYKKVVEHTIPCVERLQKTFAAKSEAFKKRGKNWPHSLNGCNATHIRSRIFGLCSSIRFRLKSIKKYAATFKPISIGWNCGWHRFEHAERL</sequence>
<dbReference type="Proteomes" id="UP000005596">
    <property type="component" value="Unassembled WGS sequence"/>
</dbReference>
<dbReference type="InterPro" id="IPR024083">
    <property type="entry name" value="Fumarase/histidase_N"/>
</dbReference>
<protein>
    <submittedName>
        <fullName evidence="2">Fumarate hydratase</fullName>
        <ecNumber evidence="2">4.2.1.2</ecNumber>
    </submittedName>
</protein>
<dbReference type="SUPFAM" id="SSF48557">
    <property type="entry name" value="L-aspartase-like"/>
    <property type="match status" value="1"/>
</dbReference>
<dbReference type="GO" id="GO:0006099">
    <property type="term" value="P:tricarboxylic acid cycle"/>
    <property type="evidence" value="ECO:0007669"/>
    <property type="project" value="TreeGrafter"/>
</dbReference>
<dbReference type="Gene3D" id="1.20.200.10">
    <property type="entry name" value="Fumarase/aspartase (Central domain)"/>
    <property type="match status" value="1"/>
</dbReference>
<dbReference type="EC" id="4.2.1.2" evidence="2"/>
<feature type="domain" description="Fumarate lyase N-terminal" evidence="1">
    <location>
        <begin position="1"/>
        <end position="76"/>
    </location>
</feature>
<proteinExistence type="predicted"/>
<dbReference type="EMBL" id="AAZJ01000006">
    <property type="protein sequence ID" value="EDK13835.1"/>
    <property type="molecule type" value="Genomic_DNA"/>
</dbReference>
<dbReference type="GO" id="GO:0006108">
    <property type="term" value="P:malate metabolic process"/>
    <property type="evidence" value="ECO:0007669"/>
    <property type="project" value="TreeGrafter"/>
</dbReference>
<dbReference type="InterPro" id="IPR005677">
    <property type="entry name" value="Fum_hydII"/>
</dbReference>
<organism evidence="2 3">
    <name type="scientific">Haemophilus influenzae 22.4-21</name>
    <dbReference type="NCBI Taxonomy" id="375063"/>
    <lineage>
        <taxon>Bacteria</taxon>
        <taxon>Pseudomonadati</taxon>
        <taxon>Pseudomonadota</taxon>
        <taxon>Gammaproteobacteria</taxon>
        <taxon>Pasteurellales</taxon>
        <taxon>Pasteurellaceae</taxon>
        <taxon>Haemophilus</taxon>
    </lineage>
</organism>
<dbReference type="InterPro" id="IPR008948">
    <property type="entry name" value="L-Aspartase-like"/>
</dbReference>
<reference evidence="2 3" key="1">
    <citation type="journal article" date="2007" name="Genome Biol.">
        <title>Characterization and modeling of the Haemophilus influenzae core and supragenomes based on the complete genomic sequences of Rd and 12 clinical nontypeable strains.</title>
        <authorList>
            <person name="Hogg J.S."/>
            <person name="Hu F.Z."/>
            <person name="Janto B."/>
            <person name="Boissy R."/>
            <person name="Hayes J."/>
            <person name="Keefe R."/>
            <person name="Post J.C."/>
            <person name="Ehrlich G.D."/>
        </authorList>
    </citation>
    <scope>NUCLEOTIDE SEQUENCE [LARGE SCALE GENOMIC DNA]</scope>
    <source>
        <strain evidence="2 3">22.4-21</strain>
    </source>
</reference>